<sequence length="170" mass="19758">MTTEFGSVSKPSTLPCKEDYLFDNEVSIRNEYMRFACMFYSFTLFAFVTTILLFLSAYNFYHNESESTQHRFIPYSVLGTISLVLFFVFFIGSLAYTSKLIKKLRLKKTFNQAKPLTYSMENLNQTTTEQKSIESFTMNADKSHYTSTKDLAQQKFQTLNISYHACQTDV</sequence>
<gene>
    <name evidence="2" type="ORF">BYL167_LOCUS64484</name>
    <name evidence="3" type="ORF">GIL414_LOCUS73351</name>
</gene>
<evidence type="ECO:0000313" key="4">
    <source>
        <dbReference type="Proteomes" id="UP000681967"/>
    </source>
</evidence>
<reference evidence="2" key="1">
    <citation type="submission" date="2021-02" db="EMBL/GenBank/DDBJ databases">
        <authorList>
            <person name="Nowell W R."/>
        </authorList>
    </citation>
    <scope>NUCLEOTIDE SEQUENCE</scope>
</reference>
<feature type="transmembrane region" description="Helical" evidence="1">
    <location>
        <begin position="73"/>
        <end position="97"/>
    </location>
</feature>
<dbReference type="EMBL" id="CAJOBH010238944">
    <property type="protein sequence ID" value="CAF5101975.1"/>
    <property type="molecule type" value="Genomic_DNA"/>
</dbReference>
<dbReference type="AlphaFoldDB" id="A0A8S3F663"/>
<keyword evidence="1" id="KW-0812">Transmembrane</keyword>
<proteinExistence type="predicted"/>
<protein>
    <submittedName>
        <fullName evidence="2">Uncharacterized protein</fullName>
    </submittedName>
</protein>
<evidence type="ECO:0000256" key="1">
    <source>
        <dbReference type="SAM" id="Phobius"/>
    </source>
</evidence>
<dbReference type="Proteomes" id="UP000681720">
    <property type="component" value="Unassembled WGS sequence"/>
</dbReference>
<feature type="transmembrane region" description="Helical" evidence="1">
    <location>
        <begin position="37"/>
        <end position="61"/>
    </location>
</feature>
<organism evidence="2 4">
    <name type="scientific">Rotaria magnacalcarata</name>
    <dbReference type="NCBI Taxonomy" id="392030"/>
    <lineage>
        <taxon>Eukaryota</taxon>
        <taxon>Metazoa</taxon>
        <taxon>Spiralia</taxon>
        <taxon>Gnathifera</taxon>
        <taxon>Rotifera</taxon>
        <taxon>Eurotatoria</taxon>
        <taxon>Bdelloidea</taxon>
        <taxon>Philodinida</taxon>
        <taxon>Philodinidae</taxon>
        <taxon>Rotaria</taxon>
    </lineage>
</organism>
<keyword evidence="1" id="KW-1133">Transmembrane helix</keyword>
<name>A0A8S3F663_9BILA</name>
<dbReference type="Proteomes" id="UP000681967">
    <property type="component" value="Unassembled WGS sequence"/>
</dbReference>
<dbReference type="EMBL" id="CAJOBJ010338440">
    <property type="protein sequence ID" value="CAF5192082.1"/>
    <property type="molecule type" value="Genomic_DNA"/>
</dbReference>
<evidence type="ECO:0000313" key="3">
    <source>
        <dbReference type="EMBL" id="CAF5192082.1"/>
    </source>
</evidence>
<evidence type="ECO:0000313" key="2">
    <source>
        <dbReference type="EMBL" id="CAF5101975.1"/>
    </source>
</evidence>
<keyword evidence="1" id="KW-0472">Membrane</keyword>
<accession>A0A8S3F663</accession>
<comment type="caution">
    <text evidence="2">The sequence shown here is derived from an EMBL/GenBank/DDBJ whole genome shotgun (WGS) entry which is preliminary data.</text>
</comment>